<evidence type="ECO:0000313" key="3">
    <source>
        <dbReference type="Proteomes" id="UP001515480"/>
    </source>
</evidence>
<comment type="caution">
    <text evidence="2">The sequence shown here is derived from an EMBL/GenBank/DDBJ whole genome shotgun (WGS) entry which is preliminary data.</text>
</comment>
<feature type="transmembrane region" description="Helical" evidence="1">
    <location>
        <begin position="13"/>
        <end position="34"/>
    </location>
</feature>
<feature type="transmembrane region" description="Helical" evidence="1">
    <location>
        <begin position="147"/>
        <end position="167"/>
    </location>
</feature>
<feature type="transmembrane region" description="Helical" evidence="1">
    <location>
        <begin position="70"/>
        <end position="89"/>
    </location>
</feature>
<keyword evidence="1" id="KW-1133">Transmembrane helix</keyword>
<protein>
    <recommendedName>
        <fullName evidence="4">Transmembrane protein</fullName>
    </recommendedName>
</protein>
<feature type="transmembrane region" description="Helical" evidence="1">
    <location>
        <begin position="179"/>
        <end position="198"/>
    </location>
</feature>
<gene>
    <name evidence="2" type="ORF">AB1Y20_011591</name>
</gene>
<proteinExistence type="predicted"/>
<dbReference type="PANTHER" id="PTHR12242:SF22">
    <property type="entry name" value="OS02G0130600 PROTEIN"/>
    <property type="match status" value="1"/>
</dbReference>
<sequence length="301" mass="33164">MCDQPSHAATLPWVRLVVLAELALFGVLGLAYFIRSTRAAKTPPFLDVAATAWCTGAGGTHNRRRQRALLAWRAAALLWAIGVLSRFYLPHGTPLGWNLSFYTVWNYHLQLLDWACAVAASACWLLHPDGAPSSAAASALKHLTLCLCELCTPASVLVSILLWGVLFPHAAAHGDYSDLSFNSFAMHAVNTVLLLVEFRVNRITVQRHHVLFILAWAMAYAIFAWVQHPFTHCWPYFFLSLTSAEAIFWYAAIAGLHVVVYAAACWLSSLKERRFAPLLEGGLSESNGNLTAVCMNNEEGP</sequence>
<reference evidence="2 3" key="1">
    <citation type="journal article" date="2024" name="Science">
        <title>Giant polyketide synthase enzymes in the biosynthesis of giant marine polyether toxins.</title>
        <authorList>
            <person name="Fallon T.R."/>
            <person name="Shende V.V."/>
            <person name="Wierzbicki I.H."/>
            <person name="Pendleton A.L."/>
            <person name="Watervoot N.F."/>
            <person name="Auber R.P."/>
            <person name="Gonzalez D.J."/>
            <person name="Wisecaver J.H."/>
            <person name="Moore B.S."/>
        </authorList>
    </citation>
    <scope>NUCLEOTIDE SEQUENCE [LARGE SCALE GENOMIC DNA]</scope>
    <source>
        <strain evidence="2 3">12B1</strain>
    </source>
</reference>
<keyword evidence="1" id="KW-0472">Membrane</keyword>
<keyword evidence="1" id="KW-0812">Transmembrane</keyword>
<feature type="transmembrane region" description="Helical" evidence="1">
    <location>
        <begin position="109"/>
        <end position="126"/>
    </location>
</feature>
<accession>A0AB34IJ10</accession>
<dbReference type="GO" id="GO:0016020">
    <property type="term" value="C:membrane"/>
    <property type="evidence" value="ECO:0007669"/>
    <property type="project" value="TreeGrafter"/>
</dbReference>
<evidence type="ECO:0000313" key="2">
    <source>
        <dbReference type="EMBL" id="KAL1499385.1"/>
    </source>
</evidence>
<dbReference type="PANTHER" id="PTHR12242">
    <property type="entry name" value="OS02G0130600 PROTEIN-RELATED"/>
    <property type="match status" value="1"/>
</dbReference>
<feature type="transmembrane region" description="Helical" evidence="1">
    <location>
        <begin position="210"/>
        <end position="227"/>
    </location>
</feature>
<feature type="transmembrane region" description="Helical" evidence="1">
    <location>
        <begin position="247"/>
        <end position="267"/>
    </location>
</feature>
<dbReference type="AlphaFoldDB" id="A0AB34IJ10"/>
<name>A0AB34IJ10_PRYPA</name>
<evidence type="ECO:0000256" key="1">
    <source>
        <dbReference type="SAM" id="Phobius"/>
    </source>
</evidence>
<dbReference type="EMBL" id="JBGBPQ010000025">
    <property type="protein sequence ID" value="KAL1499385.1"/>
    <property type="molecule type" value="Genomic_DNA"/>
</dbReference>
<evidence type="ECO:0008006" key="4">
    <source>
        <dbReference type="Google" id="ProtNLM"/>
    </source>
</evidence>
<keyword evidence="3" id="KW-1185">Reference proteome</keyword>
<dbReference type="Proteomes" id="UP001515480">
    <property type="component" value="Unassembled WGS sequence"/>
</dbReference>
<organism evidence="2 3">
    <name type="scientific">Prymnesium parvum</name>
    <name type="common">Toxic golden alga</name>
    <dbReference type="NCBI Taxonomy" id="97485"/>
    <lineage>
        <taxon>Eukaryota</taxon>
        <taxon>Haptista</taxon>
        <taxon>Haptophyta</taxon>
        <taxon>Prymnesiophyceae</taxon>
        <taxon>Prymnesiales</taxon>
        <taxon>Prymnesiaceae</taxon>
        <taxon>Prymnesium</taxon>
    </lineage>
</organism>